<dbReference type="GO" id="GO:0003825">
    <property type="term" value="F:alpha,alpha-trehalose-phosphate synthase (UDP-forming) activity"/>
    <property type="evidence" value="ECO:0007669"/>
    <property type="project" value="TreeGrafter"/>
</dbReference>
<name>A0A172YH10_9GAMM</name>
<dbReference type="RefSeq" id="WP_064123143.1">
    <property type="nucleotide sequence ID" value="NZ_CP015243.1"/>
</dbReference>
<reference evidence="2 3" key="1">
    <citation type="submission" date="2016-04" db="EMBL/GenBank/DDBJ databases">
        <title>Complete Genome Sequence of Halotalea alkalilenta IHB B 13600.</title>
        <authorList>
            <person name="Swarnkar M.K."/>
            <person name="Sharma A."/>
            <person name="Kaushal K."/>
            <person name="Soni R."/>
            <person name="Rana S."/>
            <person name="Singh A.K."/>
            <person name="Gulati A."/>
        </authorList>
    </citation>
    <scope>NUCLEOTIDE SEQUENCE [LARGE SCALE GENOMIC DNA]</scope>
    <source>
        <strain evidence="2 3">IHB B 13600</strain>
    </source>
</reference>
<protein>
    <submittedName>
        <fullName evidence="2">Trehalose-6-phosphate synthase</fullName>
    </submittedName>
</protein>
<dbReference type="Pfam" id="PF00982">
    <property type="entry name" value="Glyco_transf_20"/>
    <property type="match status" value="1"/>
</dbReference>
<dbReference type="CDD" id="cd03788">
    <property type="entry name" value="GT20_TPS"/>
    <property type="match status" value="1"/>
</dbReference>
<dbReference type="Gene3D" id="3.40.50.2000">
    <property type="entry name" value="Glycogen Phosphorylase B"/>
    <property type="match status" value="2"/>
</dbReference>
<dbReference type="KEGG" id="haa:A5892_12835"/>
<dbReference type="Proteomes" id="UP000077875">
    <property type="component" value="Chromosome"/>
</dbReference>
<evidence type="ECO:0000313" key="3">
    <source>
        <dbReference type="Proteomes" id="UP000077875"/>
    </source>
</evidence>
<gene>
    <name evidence="2" type="ORF">A5892_12835</name>
</gene>
<dbReference type="STRING" id="376489.A5892_12835"/>
<proteinExistence type="inferred from homology"/>
<dbReference type="PANTHER" id="PTHR10788:SF106">
    <property type="entry name" value="BCDNA.GH08860"/>
    <property type="match status" value="1"/>
</dbReference>
<evidence type="ECO:0000256" key="1">
    <source>
        <dbReference type="ARBA" id="ARBA00008799"/>
    </source>
</evidence>
<dbReference type="GO" id="GO:0005992">
    <property type="term" value="P:trehalose biosynthetic process"/>
    <property type="evidence" value="ECO:0007669"/>
    <property type="project" value="InterPro"/>
</dbReference>
<keyword evidence="3" id="KW-1185">Reference proteome</keyword>
<dbReference type="EMBL" id="CP015243">
    <property type="protein sequence ID" value="ANF58245.1"/>
    <property type="molecule type" value="Genomic_DNA"/>
</dbReference>
<accession>A0A172YH10</accession>
<dbReference type="InterPro" id="IPR001830">
    <property type="entry name" value="Glyco_trans_20"/>
</dbReference>
<dbReference type="PANTHER" id="PTHR10788">
    <property type="entry name" value="TREHALOSE-6-PHOSPHATE SYNTHASE"/>
    <property type="match status" value="1"/>
</dbReference>
<comment type="similarity">
    <text evidence="1">Belongs to the glycosyltransferase 20 family.</text>
</comment>
<evidence type="ECO:0000313" key="2">
    <source>
        <dbReference type="EMBL" id="ANF58245.1"/>
    </source>
</evidence>
<sequence>MSDLIVISNRVPPPESGEGNQGGLAVGLLNALKSGNGLWMGWGGEIVEEGEPEPPPAEYSFGGVDFATYPLSRDDYDSYYTGFSNEVLWPLFHYRVDKMAYDRRKRSGYFRVNRMFAERISKRITKRARVWVHDYHLIALGTYLRKLAPDVPIGFFLHTPFPPWQVLRVLPDYEELLEAFTGYDLIGMQTDGDRDNLVQALRHGLGAEVEGDRVRYGDRCVDIRTFPISIDVDEVAALAASGRESLPSRRLSRSLLERPMIIGVDRLDYSKGIHQRFAAFERTLELYPHHRDKVTYMQIAPPSRVDVDEYVELRADLEGVAGHINGRFSEFDWTPLRYLNRGYSREVIMGFMRQARVGLVTPLRDGMNLVAKEFVASQAEQDPGVLIISHLAGATAELGDGALVCNPNDIDGMAEMIHRALTMPLAERQERWRRMMDTLRGYDIHRWGNDFMHALERLPSANDES</sequence>
<dbReference type="SUPFAM" id="SSF53756">
    <property type="entry name" value="UDP-Glycosyltransferase/glycogen phosphorylase"/>
    <property type="match status" value="1"/>
</dbReference>
<dbReference type="AlphaFoldDB" id="A0A172YH10"/>
<organism evidence="2 3">
    <name type="scientific">Halotalea alkalilenta</name>
    <dbReference type="NCBI Taxonomy" id="376489"/>
    <lineage>
        <taxon>Bacteria</taxon>
        <taxon>Pseudomonadati</taxon>
        <taxon>Pseudomonadota</taxon>
        <taxon>Gammaproteobacteria</taxon>
        <taxon>Oceanospirillales</taxon>
        <taxon>Halomonadaceae</taxon>
        <taxon>Halotalea</taxon>
    </lineage>
</organism>